<feature type="compositionally biased region" description="Basic residues" evidence="1">
    <location>
        <begin position="295"/>
        <end position="315"/>
    </location>
</feature>
<name>A0A1B7TAM1_9ASCO</name>
<proteinExistence type="predicted"/>
<evidence type="ECO:0000313" key="2">
    <source>
        <dbReference type="EMBL" id="OBA25781.1"/>
    </source>
</evidence>
<feature type="region of interest" description="Disordered" evidence="1">
    <location>
        <begin position="96"/>
        <end position="149"/>
    </location>
</feature>
<feature type="compositionally biased region" description="Basic and acidic residues" evidence="1">
    <location>
        <begin position="100"/>
        <end position="109"/>
    </location>
</feature>
<organism evidence="2 3">
    <name type="scientific">Hanseniaspora valbyensis NRRL Y-1626</name>
    <dbReference type="NCBI Taxonomy" id="766949"/>
    <lineage>
        <taxon>Eukaryota</taxon>
        <taxon>Fungi</taxon>
        <taxon>Dikarya</taxon>
        <taxon>Ascomycota</taxon>
        <taxon>Saccharomycotina</taxon>
        <taxon>Saccharomycetes</taxon>
        <taxon>Saccharomycodales</taxon>
        <taxon>Saccharomycodaceae</taxon>
        <taxon>Hanseniaspora</taxon>
    </lineage>
</organism>
<sequence length="321" mass="37139">MEASASELTSFLLDNVSINSTESLKKNKIKVNQRSKKKTDIVKEVISETYTTTLIKPDEPVEKQLKQNKITAKKNLFVDRNDEEFFNSMFENSATLEPNEDNKLKDSNSKKNKKNKKSKKLDNKKESENKKSAINSKQNGSENKKSIIIIKSSENGKKEISVKQPIVKTEKTVKSESSEAIKPEIKPLSIQAEFEILLQRKNQIKKDMFDLEESLLSAIEPEDELDDDVLTMFRDYLQQAIFIEHYKRDFDEFSKNDINGDFAMILSKKFELLSVKQKISNFEKQMNRDKDPKSKKSNTPKSNHKRKTQTQKTKKTNTNQN</sequence>
<keyword evidence="3" id="KW-1185">Reference proteome</keyword>
<comment type="caution">
    <text evidence="2">The sequence shown here is derived from an EMBL/GenBank/DDBJ whole genome shotgun (WGS) entry which is preliminary data.</text>
</comment>
<gene>
    <name evidence="2" type="ORF">HANVADRAFT_102294</name>
</gene>
<dbReference type="AlphaFoldDB" id="A0A1B7TAM1"/>
<evidence type="ECO:0000313" key="3">
    <source>
        <dbReference type="Proteomes" id="UP000092321"/>
    </source>
</evidence>
<feature type="compositionally biased region" description="Basic residues" evidence="1">
    <location>
        <begin position="110"/>
        <end position="119"/>
    </location>
</feature>
<accession>A0A1B7TAM1</accession>
<feature type="region of interest" description="Disordered" evidence="1">
    <location>
        <begin position="281"/>
        <end position="321"/>
    </location>
</feature>
<dbReference type="EMBL" id="LXPE01000045">
    <property type="protein sequence ID" value="OBA25781.1"/>
    <property type="molecule type" value="Genomic_DNA"/>
</dbReference>
<reference evidence="3" key="1">
    <citation type="journal article" date="2016" name="Proc. Natl. Acad. Sci. U.S.A.">
        <title>Comparative genomics of biotechnologically important yeasts.</title>
        <authorList>
            <person name="Riley R."/>
            <person name="Haridas S."/>
            <person name="Wolfe K.H."/>
            <person name="Lopes M.R."/>
            <person name="Hittinger C.T."/>
            <person name="Goeker M."/>
            <person name="Salamov A.A."/>
            <person name="Wisecaver J.H."/>
            <person name="Long T.M."/>
            <person name="Calvey C.H."/>
            <person name="Aerts A.L."/>
            <person name="Barry K.W."/>
            <person name="Choi C."/>
            <person name="Clum A."/>
            <person name="Coughlan A.Y."/>
            <person name="Deshpande S."/>
            <person name="Douglass A.P."/>
            <person name="Hanson S.J."/>
            <person name="Klenk H.-P."/>
            <person name="LaButti K.M."/>
            <person name="Lapidus A."/>
            <person name="Lindquist E.A."/>
            <person name="Lipzen A.M."/>
            <person name="Meier-Kolthoff J.P."/>
            <person name="Ohm R.A."/>
            <person name="Otillar R.P."/>
            <person name="Pangilinan J.L."/>
            <person name="Peng Y."/>
            <person name="Rokas A."/>
            <person name="Rosa C.A."/>
            <person name="Scheuner C."/>
            <person name="Sibirny A.A."/>
            <person name="Slot J.C."/>
            <person name="Stielow J.B."/>
            <person name="Sun H."/>
            <person name="Kurtzman C.P."/>
            <person name="Blackwell M."/>
            <person name="Grigoriev I.V."/>
            <person name="Jeffries T.W."/>
        </authorList>
    </citation>
    <scope>NUCLEOTIDE SEQUENCE [LARGE SCALE GENOMIC DNA]</scope>
    <source>
        <strain evidence="3">NRRL Y-1626</strain>
    </source>
</reference>
<dbReference type="Proteomes" id="UP000092321">
    <property type="component" value="Unassembled WGS sequence"/>
</dbReference>
<protein>
    <submittedName>
        <fullName evidence="2">Uncharacterized protein</fullName>
    </submittedName>
</protein>
<feature type="compositionally biased region" description="Basic and acidic residues" evidence="1">
    <location>
        <begin position="285"/>
        <end position="294"/>
    </location>
</feature>
<feature type="compositionally biased region" description="Basic and acidic residues" evidence="1">
    <location>
        <begin position="120"/>
        <end position="131"/>
    </location>
</feature>
<evidence type="ECO:0000256" key="1">
    <source>
        <dbReference type="SAM" id="MobiDB-lite"/>
    </source>
</evidence>